<accession>A0A9P6YBJ6</accession>
<evidence type="ECO:0000313" key="3">
    <source>
        <dbReference type="Proteomes" id="UP000717996"/>
    </source>
</evidence>
<reference evidence="2" key="1">
    <citation type="journal article" date="2020" name="Microb. Genom.">
        <title>Genetic diversity of clinical and environmental Mucorales isolates obtained from an investigation of mucormycosis cases among solid organ transplant recipients.</title>
        <authorList>
            <person name="Nguyen M.H."/>
            <person name="Kaul D."/>
            <person name="Muto C."/>
            <person name="Cheng S.J."/>
            <person name="Richter R.A."/>
            <person name="Bruno V.M."/>
            <person name="Liu G."/>
            <person name="Beyhan S."/>
            <person name="Sundermann A.J."/>
            <person name="Mounaud S."/>
            <person name="Pasculle A.W."/>
            <person name="Nierman W.C."/>
            <person name="Driscoll E."/>
            <person name="Cumbie R."/>
            <person name="Clancy C.J."/>
            <person name="Dupont C.L."/>
        </authorList>
    </citation>
    <scope>NUCLEOTIDE SEQUENCE</scope>
    <source>
        <strain evidence="2">GL16</strain>
    </source>
</reference>
<dbReference type="AlphaFoldDB" id="A0A9P6YBJ6"/>
<dbReference type="Proteomes" id="UP000717996">
    <property type="component" value="Unassembled WGS sequence"/>
</dbReference>
<proteinExistence type="predicted"/>
<comment type="caution">
    <text evidence="2">The sequence shown here is derived from an EMBL/GenBank/DDBJ whole genome shotgun (WGS) entry which is preliminary data.</text>
</comment>
<sequence>MKGLHPIIPMFSALDSCPRSPTENDLTISLQTSLLIPFKDICEEDPQEKFKFSKFLQAQKAYHFFEQDFLLNGIQFKSRQHCGSPNILQKIKNAVLTGNLIFKPYFASLLSAEQQDLELDNEDHPTEPNINFDPLIQQMSYEDINITALKNRQLKTMFSFNSNSQITNISHNNWKAFISSPMHHIPRNLWYRLLRKKLSTRANLHRIIPAKVDDDYCQLCKLPETEQHMLLTCIQKQDLWNAAFKKYLSNPKDPNCSSIFEDLSTLRLSKYYILHYHDKFTIYDFFATVIRFIWKAHWQQLFEQTPVVDEIVINQIQKELLKLSAHTSLC</sequence>
<gene>
    <name evidence="2" type="ORF">G6F51_006178</name>
</gene>
<dbReference type="Pfam" id="PF13966">
    <property type="entry name" value="zf-RVT"/>
    <property type="match status" value="1"/>
</dbReference>
<evidence type="ECO:0000313" key="2">
    <source>
        <dbReference type="EMBL" id="KAG1544244.1"/>
    </source>
</evidence>
<protein>
    <recommendedName>
        <fullName evidence="1">Reverse transcriptase zinc-binding domain-containing protein</fullName>
    </recommendedName>
</protein>
<feature type="domain" description="Reverse transcriptase zinc-binding" evidence="1">
    <location>
        <begin position="164"/>
        <end position="240"/>
    </location>
</feature>
<name>A0A9P6YBJ6_RHIOR</name>
<dbReference type="EMBL" id="JAANIT010000818">
    <property type="protein sequence ID" value="KAG1544244.1"/>
    <property type="molecule type" value="Genomic_DNA"/>
</dbReference>
<evidence type="ECO:0000259" key="1">
    <source>
        <dbReference type="Pfam" id="PF13966"/>
    </source>
</evidence>
<dbReference type="InterPro" id="IPR026960">
    <property type="entry name" value="RVT-Znf"/>
</dbReference>
<organism evidence="2 3">
    <name type="scientific">Rhizopus oryzae</name>
    <name type="common">Mucormycosis agent</name>
    <name type="synonym">Rhizopus arrhizus var. delemar</name>
    <dbReference type="NCBI Taxonomy" id="64495"/>
    <lineage>
        <taxon>Eukaryota</taxon>
        <taxon>Fungi</taxon>
        <taxon>Fungi incertae sedis</taxon>
        <taxon>Mucoromycota</taxon>
        <taxon>Mucoromycotina</taxon>
        <taxon>Mucoromycetes</taxon>
        <taxon>Mucorales</taxon>
        <taxon>Mucorineae</taxon>
        <taxon>Rhizopodaceae</taxon>
        <taxon>Rhizopus</taxon>
    </lineage>
</organism>